<dbReference type="GO" id="GO:0016020">
    <property type="term" value="C:membrane"/>
    <property type="evidence" value="ECO:0007669"/>
    <property type="project" value="UniProtKB-SubCell"/>
</dbReference>
<dbReference type="InterPro" id="IPR043216">
    <property type="entry name" value="PAP-like"/>
</dbReference>
<evidence type="ECO:0000256" key="5">
    <source>
        <dbReference type="ARBA" id="ARBA00023136"/>
    </source>
</evidence>
<evidence type="ECO:0000256" key="4">
    <source>
        <dbReference type="ARBA" id="ARBA00022989"/>
    </source>
</evidence>
<dbReference type="GeneID" id="30197887"/>
<dbReference type="InterPro" id="IPR000326">
    <property type="entry name" value="PAP2/HPO"/>
</dbReference>
<feature type="domain" description="Phosphatidic acid phosphatase type 2/haloperoxidase" evidence="7">
    <location>
        <begin position="69"/>
        <end position="212"/>
    </location>
</feature>
<dbReference type="Gene3D" id="1.20.144.10">
    <property type="entry name" value="Phosphatidic acid phosphatase type 2/haloperoxidase"/>
    <property type="match status" value="1"/>
</dbReference>
<feature type="transmembrane region" description="Helical" evidence="6">
    <location>
        <begin position="166"/>
        <end position="184"/>
    </location>
</feature>
<dbReference type="PANTHER" id="PTHR10165">
    <property type="entry name" value="LIPID PHOSPHATE PHOSPHATASE"/>
    <property type="match status" value="1"/>
</dbReference>
<evidence type="ECO:0000256" key="6">
    <source>
        <dbReference type="SAM" id="Phobius"/>
    </source>
</evidence>
<evidence type="ECO:0000256" key="3">
    <source>
        <dbReference type="ARBA" id="ARBA00022692"/>
    </source>
</evidence>
<accession>A0A1E3P9C1</accession>
<dbReference type="SUPFAM" id="SSF48317">
    <property type="entry name" value="Acid phosphatase/Vanadium-dependent haloperoxidase"/>
    <property type="match status" value="1"/>
</dbReference>
<feature type="non-terminal residue" evidence="8">
    <location>
        <position position="221"/>
    </location>
</feature>
<dbReference type="RefSeq" id="XP_019040684.1">
    <property type="nucleotide sequence ID" value="XM_019180641.1"/>
</dbReference>
<keyword evidence="9" id="KW-1185">Reference proteome</keyword>
<evidence type="ECO:0000313" key="8">
    <source>
        <dbReference type="EMBL" id="ODQ61477.1"/>
    </source>
</evidence>
<dbReference type="STRING" id="683960.A0A1E3P9C1"/>
<evidence type="ECO:0000256" key="2">
    <source>
        <dbReference type="ARBA" id="ARBA00008816"/>
    </source>
</evidence>
<dbReference type="PANTHER" id="PTHR10165:SF35">
    <property type="entry name" value="RE23632P"/>
    <property type="match status" value="1"/>
</dbReference>
<keyword evidence="5 6" id="KW-0472">Membrane</keyword>
<dbReference type="GO" id="GO:0006644">
    <property type="term" value="P:phospholipid metabolic process"/>
    <property type="evidence" value="ECO:0007669"/>
    <property type="project" value="InterPro"/>
</dbReference>
<evidence type="ECO:0000313" key="9">
    <source>
        <dbReference type="Proteomes" id="UP000094112"/>
    </source>
</evidence>
<proteinExistence type="inferred from homology"/>
<dbReference type="CDD" id="cd03390">
    <property type="entry name" value="PAP2_containing_1_like"/>
    <property type="match status" value="1"/>
</dbReference>
<reference evidence="8 9" key="1">
    <citation type="journal article" date="2016" name="Proc. Natl. Acad. Sci. U.S.A.">
        <title>Comparative genomics of biotechnologically important yeasts.</title>
        <authorList>
            <person name="Riley R."/>
            <person name="Haridas S."/>
            <person name="Wolfe K.H."/>
            <person name="Lopes M.R."/>
            <person name="Hittinger C.T."/>
            <person name="Goeker M."/>
            <person name="Salamov A.A."/>
            <person name="Wisecaver J.H."/>
            <person name="Long T.M."/>
            <person name="Calvey C.H."/>
            <person name="Aerts A.L."/>
            <person name="Barry K.W."/>
            <person name="Choi C."/>
            <person name="Clum A."/>
            <person name="Coughlan A.Y."/>
            <person name="Deshpande S."/>
            <person name="Douglass A.P."/>
            <person name="Hanson S.J."/>
            <person name="Klenk H.-P."/>
            <person name="LaButti K.M."/>
            <person name="Lapidus A."/>
            <person name="Lindquist E.A."/>
            <person name="Lipzen A.M."/>
            <person name="Meier-Kolthoff J.P."/>
            <person name="Ohm R.A."/>
            <person name="Otillar R.P."/>
            <person name="Pangilinan J.L."/>
            <person name="Peng Y."/>
            <person name="Rokas A."/>
            <person name="Rosa C.A."/>
            <person name="Scheuner C."/>
            <person name="Sibirny A.A."/>
            <person name="Slot J.C."/>
            <person name="Stielow J.B."/>
            <person name="Sun H."/>
            <person name="Kurtzman C.P."/>
            <person name="Blackwell M."/>
            <person name="Grigoriev I.V."/>
            <person name="Jeffries T.W."/>
        </authorList>
    </citation>
    <scope>NUCLEOTIDE SEQUENCE [LARGE SCALE GENOMIC DNA]</scope>
    <source>
        <strain evidence="9">ATCC 58044 / CBS 1984 / NCYC 433 / NRRL Y-366-8</strain>
    </source>
</reference>
<evidence type="ECO:0000256" key="1">
    <source>
        <dbReference type="ARBA" id="ARBA00004141"/>
    </source>
</evidence>
<name>A0A1E3P9C1_WICAA</name>
<protein>
    <recommendedName>
        <fullName evidence="7">Phosphatidic acid phosphatase type 2/haloperoxidase domain-containing protein</fullName>
    </recommendedName>
</protein>
<comment type="similarity">
    <text evidence="2">Belongs to the PA-phosphatase related phosphoesterase family.</text>
</comment>
<feature type="transmembrane region" description="Helical" evidence="6">
    <location>
        <begin position="136"/>
        <end position="154"/>
    </location>
</feature>
<keyword evidence="3 6" id="KW-0812">Transmembrane</keyword>
<dbReference type="GO" id="GO:0008195">
    <property type="term" value="F:phosphatidate phosphatase activity"/>
    <property type="evidence" value="ECO:0007669"/>
    <property type="project" value="TreeGrafter"/>
</dbReference>
<organism evidence="8 9">
    <name type="scientific">Wickerhamomyces anomalus (strain ATCC 58044 / CBS 1984 / NCYC 433 / NRRL Y-366-8)</name>
    <name type="common">Yeast</name>
    <name type="synonym">Hansenula anomala</name>
    <dbReference type="NCBI Taxonomy" id="683960"/>
    <lineage>
        <taxon>Eukaryota</taxon>
        <taxon>Fungi</taxon>
        <taxon>Dikarya</taxon>
        <taxon>Ascomycota</taxon>
        <taxon>Saccharomycotina</taxon>
        <taxon>Saccharomycetes</taxon>
        <taxon>Phaffomycetales</taxon>
        <taxon>Wickerhamomycetaceae</taxon>
        <taxon>Wickerhamomyces</taxon>
    </lineage>
</organism>
<feature type="non-terminal residue" evidence="8">
    <location>
        <position position="1"/>
    </location>
</feature>
<feature type="transmembrane region" description="Helical" evidence="6">
    <location>
        <begin position="29"/>
        <end position="46"/>
    </location>
</feature>
<dbReference type="OrthoDB" id="10030083at2759"/>
<feature type="transmembrane region" description="Helical" evidence="6">
    <location>
        <begin position="67"/>
        <end position="86"/>
    </location>
</feature>
<keyword evidence="4 6" id="KW-1133">Transmembrane helix</keyword>
<dbReference type="InterPro" id="IPR036938">
    <property type="entry name" value="PAP2/HPO_sf"/>
</dbReference>
<sequence>PFLREFLINDPSIQHPFTKFEQVNDTTCILISSLIPLISITLVLLYQNNFQPQKILQSKQRLIKFQLSILGLILTLSITGTITVFLKNLIARPRPDFIDRCQPDPSKLTSKLLYTIDICTRPDKELILEGLRSTPSGHSSISFSGMTYLTLFLCSQWRVFSNRTRLHFLFCAALPIFIAVWIALSRTQDYRHHFGDVTMGGMIGVVVSWGCFRKIFPSVVD</sequence>
<evidence type="ECO:0000259" key="7">
    <source>
        <dbReference type="SMART" id="SM00014"/>
    </source>
</evidence>
<dbReference type="Pfam" id="PF01569">
    <property type="entry name" value="PAP2"/>
    <property type="match status" value="1"/>
</dbReference>
<comment type="subcellular location">
    <subcellularLocation>
        <location evidence="1">Membrane</location>
        <topology evidence="1">Multi-pass membrane protein</topology>
    </subcellularLocation>
</comment>
<dbReference type="EMBL" id="KV454209">
    <property type="protein sequence ID" value="ODQ61477.1"/>
    <property type="molecule type" value="Genomic_DNA"/>
</dbReference>
<gene>
    <name evidence="8" type="ORF">WICANDRAFT_15330</name>
</gene>
<feature type="transmembrane region" description="Helical" evidence="6">
    <location>
        <begin position="190"/>
        <end position="212"/>
    </location>
</feature>
<dbReference type="Proteomes" id="UP000094112">
    <property type="component" value="Unassembled WGS sequence"/>
</dbReference>
<dbReference type="GO" id="GO:0046839">
    <property type="term" value="P:phospholipid dephosphorylation"/>
    <property type="evidence" value="ECO:0007669"/>
    <property type="project" value="TreeGrafter"/>
</dbReference>
<dbReference type="AlphaFoldDB" id="A0A1E3P9C1"/>
<dbReference type="SMART" id="SM00014">
    <property type="entry name" value="acidPPc"/>
    <property type="match status" value="1"/>
</dbReference>